<evidence type="ECO:0000313" key="1">
    <source>
        <dbReference type="EMBL" id="MFB9822976.1"/>
    </source>
</evidence>
<dbReference type="EMBL" id="JBHMAJ010000001">
    <property type="protein sequence ID" value="MFB9822976.1"/>
    <property type="molecule type" value="Genomic_DNA"/>
</dbReference>
<dbReference type="RefSeq" id="WP_222922053.1">
    <property type="nucleotide sequence ID" value="NZ_CP082286.1"/>
</dbReference>
<comment type="caution">
    <text evidence="1">The sequence shown here is derived from an EMBL/GenBank/DDBJ whole genome shotgun (WGS) entry which is preliminary data.</text>
</comment>
<organism evidence="1 2">
    <name type="scientific">Halobaculum roseum</name>
    <dbReference type="NCBI Taxonomy" id="2175149"/>
    <lineage>
        <taxon>Archaea</taxon>
        <taxon>Methanobacteriati</taxon>
        <taxon>Methanobacteriota</taxon>
        <taxon>Stenosarchaea group</taxon>
        <taxon>Halobacteria</taxon>
        <taxon>Halobacteriales</taxon>
        <taxon>Haloferacaceae</taxon>
        <taxon>Halobaculum</taxon>
    </lineage>
</organism>
<evidence type="ECO:0000313" key="2">
    <source>
        <dbReference type="Proteomes" id="UP001589595"/>
    </source>
</evidence>
<sequence length="83" mass="9075">MTFGVDTNDDGEVDREFNETAISGVNNNDYSFTLSLDTDYTLEAGDTVVVRYPAVDNPEESGEYEVAVTLNDARTITETLTIG</sequence>
<dbReference type="Proteomes" id="UP001589595">
    <property type="component" value="Unassembled WGS sequence"/>
</dbReference>
<dbReference type="GeneID" id="67209262"/>
<proteinExistence type="predicted"/>
<name>A0ABD5MGL3_9EURY</name>
<gene>
    <name evidence="1" type="ORF">ACFFOL_02075</name>
</gene>
<accession>A0ABD5MGL3</accession>
<dbReference type="AlphaFoldDB" id="A0ABD5MGL3"/>
<protein>
    <submittedName>
        <fullName evidence="1">Uncharacterized protein</fullName>
    </submittedName>
</protein>
<keyword evidence="2" id="KW-1185">Reference proteome</keyword>
<reference evidence="1" key="1">
    <citation type="submission" date="2024-09" db="EMBL/GenBank/DDBJ databases">
        <authorList>
            <person name="Sun Q."/>
        </authorList>
    </citation>
    <scope>NUCLEOTIDE SEQUENCE [LARGE SCALE GENOMIC DNA]</scope>
    <source>
        <strain evidence="1">JCM 31273</strain>
    </source>
</reference>